<sequence>MAQQRFCSVHFGRVGGDLPWRCRGTLGTRDGGFISFKKGFTSHLCVDEEAQRYPSRKLCIWPPPHGANGTSFGTPPTFACSVRPSFSVVDERSPLFTADPHQPVSLVSLVLRPALVLRLL</sequence>
<organism evidence="1 2">
    <name type="scientific">Ophiocordyceps unilateralis</name>
    <name type="common">Zombie-ant fungus</name>
    <name type="synonym">Torrubia unilateralis</name>
    <dbReference type="NCBI Taxonomy" id="268505"/>
    <lineage>
        <taxon>Eukaryota</taxon>
        <taxon>Fungi</taxon>
        <taxon>Dikarya</taxon>
        <taxon>Ascomycota</taxon>
        <taxon>Pezizomycotina</taxon>
        <taxon>Sordariomycetes</taxon>
        <taxon>Hypocreomycetidae</taxon>
        <taxon>Hypocreales</taxon>
        <taxon>Ophiocordycipitaceae</taxon>
        <taxon>Ophiocordyceps</taxon>
    </lineage>
</organism>
<name>A0A2A9PD92_OPHUN</name>
<evidence type="ECO:0000313" key="1">
    <source>
        <dbReference type="EMBL" id="PFH58786.1"/>
    </source>
</evidence>
<comment type="caution">
    <text evidence="1">The sequence shown here is derived from an EMBL/GenBank/DDBJ whole genome shotgun (WGS) entry which is preliminary data.</text>
</comment>
<proteinExistence type="predicted"/>
<dbReference type="Proteomes" id="UP000037136">
    <property type="component" value="Unassembled WGS sequence"/>
</dbReference>
<reference evidence="1 2" key="2">
    <citation type="journal article" date="2017" name="Sci. Rep.">
        <title>Ant-infecting Ophiocordyceps genomes reveal a high diversity of potential behavioral manipulation genes and a possible major role for enterotoxins.</title>
        <authorList>
            <person name="de Bekker C."/>
            <person name="Ohm R.A."/>
            <person name="Evans H.C."/>
            <person name="Brachmann A."/>
            <person name="Hughes D.P."/>
        </authorList>
    </citation>
    <scope>NUCLEOTIDE SEQUENCE [LARGE SCALE GENOMIC DNA]</scope>
    <source>
        <strain evidence="1 2">SC16a</strain>
    </source>
</reference>
<reference evidence="1 2" key="1">
    <citation type="journal article" date="2015" name="BMC Genomics">
        <title>Gene expression during zombie ant biting behavior reflects the complexity underlying fungal parasitic behavioral manipulation.</title>
        <authorList>
            <person name="de Bekker C."/>
            <person name="Ohm R.A."/>
            <person name="Loreto R.G."/>
            <person name="Sebastian A."/>
            <person name="Albert I."/>
            <person name="Merrow M."/>
            <person name="Brachmann A."/>
            <person name="Hughes D.P."/>
        </authorList>
    </citation>
    <scope>NUCLEOTIDE SEQUENCE [LARGE SCALE GENOMIC DNA]</scope>
    <source>
        <strain evidence="1 2">SC16a</strain>
    </source>
</reference>
<dbReference type="AlphaFoldDB" id="A0A2A9PD92"/>
<protein>
    <submittedName>
        <fullName evidence="1">Uncharacterized protein</fullName>
    </submittedName>
</protein>
<dbReference type="EMBL" id="LAZP02000255">
    <property type="protein sequence ID" value="PFH58786.1"/>
    <property type="molecule type" value="Genomic_DNA"/>
</dbReference>
<keyword evidence="2" id="KW-1185">Reference proteome</keyword>
<evidence type="ECO:0000313" key="2">
    <source>
        <dbReference type="Proteomes" id="UP000037136"/>
    </source>
</evidence>
<accession>A0A2A9PD92</accession>
<gene>
    <name evidence="1" type="ORF">XA68_13202</name>
</gene>